<feature type="compositionally biased region" description="Polar residues" evidence="1">
    <location>
        <begin position="37"/>
        <end position="48"/>
    </location>
</feature>
<gene>
    <name evidence="2" type="ORF">BDV98DRAFT_600099</name>
</gene>
<evidence type="ECO:0000313" key="3">
    <source>
        <dbReference type="Proteomes" id="UP000305067"/>
    </source>
</evidence>
<evidence type="ECO:0000256" key="1">
    <source>
        <dbReference type="SAM" id="MobiDB-lite"/>
    </source>
</evidence>
<dbReference type="Proteomes" id="UP000305067">
    <property type="component" value="Unassembled WGS sequence"/>
</dbReference>
<dbReference type="STRING" id="1884261.A0A5C3R0Z2"/>
<feature type="compositionally biased region" description="Basic and acidic residues" evidence="1">
    <location>
        <begin position="19"/>
        <end position="29"/>
    </location>
</feature>
<name>A0A5C3R0Z2_9AGAR</name>
<reference evidence="2 3" key="1">
    <citation type="journal article" date="2019" name="Nat. Ecol. Evol.">
        <title>Megaphylogeny resolves global patterns of mushroom evolution.</title>
        <authorList>
            <person name="Varga T."/>
            <person name="Krizsan K."/>
            <person name="Foldi C."/>
            <person name="Dima B."/>
            <person name="Sanchez-Garcia M."/>
            <person name="Sanchez-Ramirez S."/>
            <person name="Szollosi G.J."/>
            <person name="Szarkandi J.G."/>
            <person name="Papp V."/>
            <person name="Albert L."/>
            <person name="Andreopoulos W."/>
            <person name="Angelini C."/>
            <person name="Antonin V."/>
            <person name="Barry K.W."/>
            <person name="Bougher N.L."/>
            <person name="Buchanan P."/>
            <person name="Buyck B."/>
            <person name="Bense V."/>
            <person name="Catcheside P."/>
            <person name="Chovatia M."/>
            <person name="Cooper J."/>
            <person name="Damon W."/>
            <person name="Desjardin D."/>
            <person name="Finy P."/>
            <person name="Geml J."/>
            <person name="Haridas S."/>
            <person name="Hughes K."/>
            <person name="Justo A."/>
            <person name="Karasinski D."/>
            <person name="Kautmanova I."/>
            <person name="Kiss B."/>
            <person name="Kocsube S."/>
            <person name="Kotiranta H."/>
            <person name="LaButti K.M."/>
            <person name="Lechner B.E."/>
            <person name="Liimatainen K."/>
            <person name="Lipzen A."/>
            <person name="Lukacs Z."/>
            <person name="Mihaltcheva S."/>
            <person name="Morgado L.N."/>
            <person name="Niskanen T."/>
            <person name="Noordeloos M.E."/>
            <person name="Ohm R.A."/>
            <person name="Ortiz-Santana B."/>
            <person name="Ovrebo C."/>
            <person name="Racz N."/>
            <person name="Riley R."/>
            <person name="Savchenko A."/>
            <person name="Shiryaev A."/>
            <person name="Soop K."/>
            <person name="Spirin V."/>
            <person name="Szebenyi C."/>
            <person name="Tomsovsky M."/>
            <person name="Tulloss R.E."/>
            <person name="Uehling J."/>
            <person name="Grigoriev I.V."/>
            <person name="Vagvolgyi C."/>
            <person name="Papp T."/>
            <person name="Martin F.M."/>
            <person name="Miettinen O."/>
            <person name="Hibbett D.S."/>
            <person name="Nagy L.G."/>
        </authorList>
    </citation>
    <scope>NUCLEOTIDE SEQUENCE [LARGE SCALE GENOMIC DNA]</scope>
    <source>
        <strain evidence="2 3">CBS 309.79</strain>
    </source>
</reference>
<organism evidence="2 3">
    <name type="scientific">Pterulicium gracile</name>
    <dbReference type="NCBI Taxonomy" id="1884261"/>
    <lineage>
        <taxon>Eukaryota</taxon>
        <taxon>Fungi</taxon>
        <taxon>Dikarya</taxon>
        <taxon>Basidiomycota</taxon>
        <taxon>Agaricomycotina</taxon>
        <taxon>Agaricomycetes</taxon>
        <taxon>Agaricomycetidae</taxon>
        <taxon>Agaricales</taxon>
        <taxon>Pleurotineae</taxon>
        <taxon>Pterulaceae</taxon>
        <taxon>Pterulicium</taxon>
    </lineage>
</organism>
<evidence type="ECO:0000313" key="2">
    <source>
        <dbReference type="EMBL" id="TFL07852.1"/>
    </source>
</evidence>
<proteinExistence type="predicted"/>
<keyword evidence="3" id="KW-1185">Reference proteome</keyword>
<dbReference type="AlphaFoldDB" id="A0A5C3R0Z2"/>
<accession>A0A5C3R0Z2</accession>
<feature type="region of interest" description="Disordered" evidence="1">
    <location>
        <begin position="240"/>
        <end position="265"/>
    </location>
</feature>
<feature type="compositionally biased region" description="Basic and acidic residues" evidence="1">
    <location>
        <begin position="210"/>
        <end position="220"/>
    </location>
</feature>
<protein>
    <submittedName>
        <fullName evidence="2">Uncharacterized protein</fullName>
    </submittedName>
</protein>
<sequence>MSGKGPVKQLARKATKCSRKTEPNRYELKSDEEDSDTGQSSSAGTGIRSTVPAKAQHSTSIRKSVRSERDAGLYSSQVGPSRRLGNNLHRSTEHTAHLAPPMGHKARNPAKPAVTLPSLFHTAPGAPTLRVSQRKAASTIFNRLQVVFTPMTEGPQKVPLVPRLPTPSAQKARSRMAASSMPARPVNMVTKAQKCAVKSQVGRKTAKASKLNEPDSDRDVQWGAASKENDWVDEDVEVVDTPPSRGNKISSGSTALFENRPPPDNLELRPPVQLVQAVIGCKFPTTPPGDVFRLPFLSRNLMKGFVGRCIEEDGASLHTKVDPPFTTTVAYRLAGTDCIHRASWDSSLCPLCPAYKYFRCQRTLKTHLAWDHDDVDVKWNTMSTGETHLELVLPAPAKVSARKTDMSLFNFVSFSRYARTLKDHTLNSCGSTGQARLPTPSMHGLDVGMQNLKVEDDEQTLPSEIVANQEIPSSESAKYQEVKALLDRKFGPTSKYPYLPAISLESEGPTVLYSCRPGGPKVYDLLGTLPLKPFGVLAWEIRVKEEEIFALPGIADGHKVMHALWNRWIFFNRSLFLGNQHEGVRAFITEYWRMIRLAAGWDVLRWWLLILCSGKHITGEDIADVVQHYEELCEEEYQKESEMMSE</sequence>
<feature type="region of interest" description="Disordered" evidence="1">
    <location>
        <begin position="200"/>
        <end position="225"/>
    </location>
</feature>
<feature type="compositionally biased region" description="Polar residues" evidence="1">
    <location>
        <begin position="247"/>
        <end position="256"/>
    </location>
</feature>
<dbReference type="EMBL" id="ML178814">
    <property type="protein sequence ID" value="TFL07852.1"/>
    <property type="molecule type" value="Genomic_DNA"/>
</dbReference>
<feature type="region of interest" description="Disordered" evidence="1">
    <location>
        <begin position="1"/>
        <end position="87"/>
    </location>
</feature>
<dbReference type="OrthoDB" id="3249923at2759"/>